<name>X0Z3A2_9ZZZZ</name>
<protein>
    <recommendedName>
        <fullName evidence="2">Sulfatase</fullName>
    </recommendedName>
</protein>
<reference evidence="1" key="1">
    <citation type="journal article" date="2014" name="Front. Microbiol.">
        <title>High frequency of phylogenetically diverse reductive dehalogenase-homologous genes in deep subseafloor sedimentary metagenomes.</title>
        <authorList>
            <person name="Kawai M."/>
            <person name="Futagami T."/>
            <person name="Toyoda A."/>
            <person name="Takaki Y."/>
            <person name="Nishi S."/>
            <person name="Hori S."/>
            <person name="Arai W."/>
            <person name="Tsubouchi T."/>
            <person name="Morono Y."/>
            <person name="Uchiyama I."/>
            <person name="Ito T."/>
            <person name="Fujiyama A."/>
            <person name="Inagaki F."/>
            <person name="Takami H."/>
        </authorList>
    </citation>
    <scope>NUCLEOTIDE SEQUENCE</scope>
    <source>
        <strain evidence="1">Expedition CK06-06</strain>
    </source>
</reference>
<evidence type="ECO:0008006" key="2">
    <source>
        <dbReference type="Google" id="ProtNLM"/>
    </source>
</evidence>
<dbReference type="SUPFAM" id="SSF53649">
    <property type="entry name" value="Alkaline phosphatase-like"/>
    <property type="match status" value="1"/>
</dbReference>
<sequence length="48" mass="5309">YNLAHDPGEKNDLAAEQADRAKAMRAALQVWQKSVVRSLNGEDYGYSA</sequence>
<dbReference type="EMBL" id="BARS01059150">
    <property type="protein sequence ID" value="GAG43061.1"/>
    <property type="molecule type" value="Genomic_DNA"/>
</dbReference>
<comment type="caution">
    <text evidence="1">The sequence shown here is derived from an EMBL/GenBank/DDBJ whole genome shotgun (WGS) entry which is preliminary data.</text>
</comment>
<accession>X0Z3A2</accession>
<organism evidence="1">
    <name type="scientific">marine sediment metagenome</name>
    <dbReference type="NCBI Taxonomy" id="412755"/>
    <lineage>
        <taxon>unclassified sequences</taxon>
        <taxon>metagenomes</taxon>
        <taxon>ecological metagenomes</taxon>
    </lineage>
</organism>
<evidence type="ECO:0000313" key="1">
    <source>
        <dbReference type="EMBL" id="GAG43061.1"/>
    </source>
</evidence>
<dbReference type="Gene3D" id="3.30.1120.10">
    <property type="match status" value="1"/>
</dbReference>
<dbReference type="AlphaFoldDB" id="X0Z3A2"/>
<proteinExistence type="predicted"/>
<dbReference type="InterPro" id="IPR017850">
    <property type="entry name" value="Alkaline_phosphatase_core_sf"/>
</dbReference>
<gene>
    <name evidence="1" type="ORF">S01H1_85855</name>
</gene>
<feature type="non-terminal residue" evidence="1">
    <location>
        <position position="1"/>
    </location>
</feature>